<feature type="compositionally biased region" description="Acidic residues" evidence="1">
    <location>
        <begin position="34"/>
        <end position="48"/>
    </location>
</feature>
<feature type="compositionally biased region" description="Basic and acidic residues" evidence="1">
    <location>
        <begin position="49"/>
        <end position="61"/>
    </location>
</feature>
<dbReference type="EMBL" id="MAEI02000001">
    <property type="protein sequence ID" value="MEO1781076.1"/>
    <property type="molecule type" value="Genomic_DNA"/>
</dbReference>
<dbReference type="Proteomes" id="UP001429357">
    <property type="component" value="Unassembled WGS sequence"/>
</dbReference>
<reference evidence="2 3" key="2">
    <citation type="submission" date="2024-02" db="EMBL/GenBank/DDBJ databases">
        <title>The Genome Sequence of Enterococcus diestrammenae JM9A.</title>
        <authorList>
            <person name="Earl A."/>
            <person name="Manson A."/>
            <person name="Gilmore M."/>
            <person name="Sanders J."/>
            <person name="Shea T."/>
            <person name="Howe W."/>
            <person name="Livny J."/>
            <person name="Cuomo C."/>
            <person name="Neafsey D."/>
            <person name="Birren B."/>
        </authorList>
    </citation>
    <scope>NUCLEOTIDE SEQUENCE [LARGE SCALE GENOMIC DNA]</scope>
    <source>
        <strain evidence="2 3">JM9A</strain>
    </source>
</reference>
<gene>
    <name evidence="2" type="ORF">BAU18_000655</name>
</gene>
<proteinExistence type="predicted"/>
<evidence type="ECO:0000313" key="3">
    <source>
        <dbReference type="Proteomes" id="UP001429357"/>
    </source>
</evidence>
<dbReference type="RefSeq" id="WP_161870691.1">
    <property type="nucleotide sequence ID" value="NZ_MAEI02000001.1"/>
</dbReference>
<organism evidence="2 3">
    <name type="scientific">Enterococcus diestrammenae</name>
    <dbReference type="NCBI Taxonomy" id="1155073"/>
    <lineage>
        <taxon>Bacteria</taxon>
        <taxon>Bacillati</taxon>
        <taxon>Bacillota</taxon>
        <taxon>Bacilli</taxon>
        <taxon>Lactobacillales</taxon>
        <taxon>Enterococcaceae</taxon>
        <taxon>Enterococcus</taxon>
    </lineage>
</organism>
<name>A0ABV0F1N3_9ENTE</name>
<accession>A0ABV0F1N3</accession>
<evidence type="ECO:0000256" key="1">
    <source>
        <dbReference type="SAM" id="MobiDB-lite"/>
    </source>
</evidence>
<comment type="caution">
    <text evidence="2">The sequence shown here is derived from an EMBL/GenBank/DDBJ whole genome shotgun (WGS) entry which is preliminary data.</text>
</comment>
<keyword evidence="3" id="KW-1185">Reference proteome</keyword>
<sequence length="79" mass="9016">MVDDQDDKLKKLAEEAKDDDSFKKIDDLEKELNLDEESDTEDSDNEDKPEEKKTVIEKVIEETPAAGLINNNPLDGRRP</sequence>
<feature type="region of interest" description="Disordered" evidence="1">
    <location>
        <begin position="14"/>
        <end position="79"/>
    </location>
</feature>
<feature type="compositionally biased region" description="Basic and acidic residues" evidence="1">
    <location>
        <begin position="14"/>
        <end position="33"/>
    </location>
</feature>
<evidence type="ECO:0000313" key="2">
    <source>
        <dbReference type="EMBL" id="MEO1781076.1"/>
    </source>
</evidence>
<reference evidence="3" key="1">
    <citation type="submission" date="2016-06" db="EMBL/GenBank/DDBJ databases">
        <title>Four novel species of enterococci isolated from chicken manure.</title>
        <authorList>
            <person name="Van Tyne D."/>
        </authorList>
    </citation>
    <scope>NUCLEOTIDE SEQUENCE [LARGE SCALE GENOMIC DNA]</scope>
    <source>
        <strain evidence="3">JM9A</strain>
    </source>
</reference>
<protein>
    <submittedName>
        <fullName evidence="2">Uncharacterized protein</fullName>
    </submittedName>
</protein>